<proteinExistence type="predicted"/>
<reference evidence="1 2" key="1">
    <citation type="journal article" date="2020" name="Appl. Environ. Microbiol.">
        <title>Genomic Characteristics of a Novel Species of Ammonia-Oxidizing Archaea from the Jiulong River Estuary.</title>
        <authorList>
            <person name="Zou D."/>
            <person name="Wan R."/>
            <person name="Han L."/>
            <person name="Xu M.N."/>
            <person name="Liu Y."/>
            <person name="Liu H."/>
            <person name="Kao S.J."/>
            <person name="Li M."/>
        </authorList>
    </citation>
    <scope>NUCLEOTIDE SEQUENCE [LARGE SCALE GENOMIC DNA]</scope>
    <source>
        <strain evidence="1">W1bin1</strain>
    </source>
</reference>
<gene>
    <name evidence="1" type="ORF">H2B03_07675</name>
</gene>
<comment type="caution">
    <text evidence="1">The sequence shown here is derived from an EMBL/GenBank/DDBJ whole genome shotgun (WGS) entry which is preliminary data.</text>
</comment>
<evidence type="ECO:0000313" key="2">
    <source>
        <dbReference type="Proteomes" id="UP000559653"/>
    </source>
</evidence>
<organism evidence="1 2">
    <name type="scientific">Candidatus Nitrosomaritimum aestuariumsis</name>
    <dbReference type="NCBI Taxonomy" id="3342354"/>
    <lineage>
        <taxon>Archaea</taxon>
        <taxon>Nitrososphaerota</taxon>
        <taxon>Nitrososphaeria</taxon>
        <taxon>Nitrosopumilales</taxon>
        <taxon>Nitrosopumilaceae</taxon>
        <taxon>Candidatus Nitrosomaritimum</taxon>
    </lineage>
</organism>
<sequence length="170" mass="19354">MEPEPKDLIVLGAIKNGIKKFDKIKKTTQIDAEELNAILESLEKRGMISVQEKKGWLGPKVELVTTEKGDREVDERVHEMQEKWNQMSLLYKSGDKQKLKQYMDDNKSFLPTMMFFGIMDMMMFSMMFGMMGMMMSDYVPQESIPDGLEGDGMDGGADMSDGGFDFDIGF</sequence>
<name>A0AC60VZX1_9ARCH</name>
<accession>A0AC60VZX1</accession>
<dbReference type="EMBL" id="JACEMZ010000064">
    <property type="protein sequence ID" value="MBA4453025.1"/>
    <property type="molecule type" value="Genomic_DNA"/>
</dbReference>
<evidence type="ECO:0000313" key="1">
    <source>
        <dbReference type="EMBL" id="MBA4453025.1"/>
    </source>
</evidence>
<protein>
    <submittedName>
        <fullName evidence="1">Uncharacterized protein</fullName>
    </submittedName>
</protein>
<dbReference type="Proteomes" id="UP000559653">
    <property type="component" value="Unassembled WGS sequence"/>
</dbReference>